<dbReference type="OMA" id="THMAIVF"/>
<reference evidence="1" key="1">
    <citation type="submission" date="2025-08" db="UniProtKB">
        <authorList>
            <consortium name="Ensembl"/>
        </authorList>
    </citation>
    <scope>IDENTIFICATION</scope>
</reference>
<evidence type="ECO:0000313" key="2">
    <source>
        <dbReference type="Proteomes" id="UP000264820"/>
    </source>
</evidence>
<protein>
    <submittedName>
        <fullName evidence="1">Uncharacterized protein</fullName>
    </submittedName>
</protein>
<dbReference type="Proteomes" id="UP000264820">
    <property type="component" value="Unplaced"/>
</dbReference>
<sequence>MTRSLKFTFLDNNQVENTEVGVNNATADRLALALASPARTVAGVAFAEQQAHTAVSQNTLFHGEALLVIASADALKITIDLPFISKGVSSHLCGHALLIEGSFWQPVAGNEMFSYLDKRTFILPNRPNDGPPRKRDRISAPGSHIAVKCSRDISRFTSLRIQ</sequence>
<organism evidence="1 2">
    <name type="scientific">Hippocampus comes</name>
    <name type="common">Tiger tail seahorse</name>
    <dbReference type="NCBI Taxonomy" id="109280"/>
    <lineage>
        <taxon>Eukaryota</taxon>
        <taxon>Metazoa</taxon>
        <taxon>Chordata</taxon>
        <taxon>Craniata</taxon>
        <taxon>Vertebrata</taxon>
        <taxon>Euteleostomi</taxon>
        <taxon>Actinopterygii</taxon>
        <taxon>Neopterygii</taxon>
        <taxon>Teleostei</taxon>
        <taxon>Neoteleostei</taxon>
        <taxon>Acanthomorphata</taxon>
        <taxon>Syngnathiaria</taxon>
        <taxon>Syngnathiformes</taxon>
        <taxon>Syngnathoidei</taxon>
        <taxon>Syngnathidae</taxon>
        <taxon>Hippocampus</taxon>
    </lineage>
</organism>
<dbReference type="AlphaFoldDB" id="A0A3Q3E7Z1"/>
<dbReference type="Ensembl" id="ENSHCOT00000022663.1">
    <property type="protein sequence ID" value="ENSHCOP00000026961.1"/>
    <property type="gene ID" value="ENSHCOG00000018386.1"/>
</dbReference>
<accession>A0A3Q3E7Z1</accession>
<dbReference type="GeneTree" id="ENSGT00940000177191"/>
<proteinExistence type="predicted"/>
<reference evidence="1" key="2">
    <citation type="submission" date="2025-09" db="UniProtKB">
        <authorList>
            <consortium name="Ensembl"/>
        </authorList>
    </citation>
    <scope>IDENTIFICATION</scope>
</reference>
<evidence type="ECO:0000313" key="1">
    <source>
        <dbReference type="Ensembl" id="ENSHCOP00000026961.1"/>
    </source>
</evidence>
<keyword evidence="2" id="KW-1185">Reference proteome</keyword>
<name>A0A3Q3E7Z1_HIPCM</name>